<feature type="compositionally biased region" description="Low complexity" evidence="1">
    <location>
        <begin position="147"/>
        <end position="168"/>
    </location>
</feature>
<dbReference type="Proteomes" id="UP001589691">
    <property type="component" value="Unassembled WGS sequence"/>
</dbReference>
<comment type="caution">
    <text evidence="4">The sequence shown here is derived from an EMBL/GenBank/DDBJ whole genome shotgun (WGS) entry which is preliminary data.</text>
</comment>
<feature type="region of interest" description="Disordered" evidence="1">
    <location>
        <begin position="46"/>
        <end position="65"/>
    </location>
</feature>
<keyword evidence="5" id="KW-1185">Reference proteome</keyword>
<dbReference type="PANTHER" id="PTHR21180">
    <property type="entry name" value="ENDONUCLEASE/EXONUCLEASE/PHOSPHATASE FAMILY DOMAIN-CONTAINING PROTEIN 1"/>
    <property type="match status" value="1"/>
</dbReference>
<evidence type="ECO:0000256" key="1">
    <source>
        <dbReference type="SAM" id="MobiDB-lite"/>
    </source>
</evidence>
<dbReference type="Gene3D" id="1.10.150.280">
    <property type="entry name" value="AF1531-like domain"/>
    <property type="match status" value="1"/>
</dbReference>
<dbReference type="SUPFAM" id="SSF47781">
    <property type="entry name" value="RuvA domain 2-like"/>
    <property type="match status" value="1"/>
</dbReference>
<feature type="transmembrane region" description="Helical" evidence="2">
    <location>
        <begin position="12"/>
        <end position="31"/>
    </location>
</feature>
<feature type="domain" description="Helix-hairpin-helix DNA-binding motif class 1" evidence="3">
    <location>
        <begin position="210"/>
        <end position="229"/>
    </location>
</feature>
<feature type="domain" description="Helix-hairpin-helix DNA-binding motif class 1" evidence="3">
    <location>
        <begin position="180"/>
        <end position="199"/>
    </location>
</feature>
<dbReference type="Pfam" id="PF10531">
    <property type="entry name" value="SLBB"/>
    <property type="match status" value="1"/>
</dbReference>
<dbReference type="Pfam" id="PF12836">
    <property type="entry name" value="HHH_3"/>
    <property type="match status" value="1"/>
</dbReference>
<reference evidence="4 5" key="1">
    <citation type="submission" date="2024-09" db="EMBL/GenBank/DDBJ databases">
        <authorList>
            <person name="Sun Q."/>
            <person name="Mori K."/>
        </authorList>
    </citation>
    <scope>NUCLEOTIDE SEQUENCE [LARGE SCALE GENOMIC DNA]</scope>
    <source>
        <strain evidence="4 5">TBRC 4576</strain>
    </source>
</reference>
<dbReference type="RefSeq" id="WP_225424434.1">
    <property type="nucleotide sequence ID" value="NZ_BJEA01000016.1"/>
</dbReference>
<keyword evidence="2" id="KW-0812">Transmembrane</keyword>
<dbReference type="PANTHER" id="PTHR21180:SF32">
    <property type="entry name" value="ENDONUCLEASE_EXONUCLEASE_PHOSPHATASE FAMILY DOMAIN-CONTAINING PROTEIN 1"/>
    <property type="match status" value="1"/>
</dbReference>
<keyword evidence="2" id="KW-0472">Membrane</keyword>
<gene>
    <name evidence="4" type="ORF">ACFFLI_05750</name>
</gene>
<dbReference type="EMBL" id="JBHLZY010000013">
    <property type="protein sequence ID" value="MFB9769386.1"/>
    <property type="molecule type" value="Genomic_DNA"/>
</dbReference>
<dbReference type="InterPro" id="IPR010994">
    <property type="entry name" value="RuvA_2-like"/>
</dbReference>
<dbReference type="InterPro" id="IPR019554">
    <property type="entry name" value="Soluble_ligand-bd"/>
</dbReference>
<sequence length="232" mass="24199">MMEKWLWLKAHWQVGLVAVVVLITAIGWGLGQLAQPEPQPANVLAQAHSAAARPAGKPASHQAGRTANSIAAPATEAYVDIKGAVKRPGLYRVQASMRVADVVRLAQGLLPQADQQQVNLAAKVRDQQVIYVPAKGEQHPVLPPTTAPAASAGPVGATSASTEASGASGAGVNLNTADAQALQTLQGIGAKKAQKIIDYRQQHGPFKSVDDLKNVAGFGEKTVAKYKDKVSV</sequence>
<keyword evidence="2" id="KW-1133">Transmembrane helix</keyword>
<proteinExistence type="predicted"/>
<feature type="region of interest" description="Disordered" evidence="1">
    <location>
        <begin position="138"/>
        <end position="168"/>
    </location>
</feature>
<evidence type="ECO:0000259" key="3">
    <source>
        <dbReference type="SMART" id="SM00278"/>
    </source>
</evidence>
<dbReference type="InterPro" id="IPR004509">
    <property type="entry name" value="Competence_ComEA_HhH"/>
</dbReference>
<evidence type="ECO:0000313" key="4">
    <source>
        <dbReference type="EMBL" id="MFB9769386.1"/>
    </source>
</evidence>
<dbReference type="NCBIfam" id="TIGR00426">
    <property type="entry name" value="competence protein ComEA helix-hairpin-helix repeat region"/>
    <property type="match status" value="1"/>
</dbReference>
<name>A0ABV5WTB6_9LACO</name>
<dbReference type="InterPro" id="IPR003583">
    <property type="entry name" value="Hlx-hairpin-Hlx_DNA-bd_motif"/>
</dbReference>
<organism evidence="4 5">
    <name type="scientific">Lactiplantibacillus modestisalitolerans</name>
    <dbReference type="NCBI Taxonomy" id="1457219"/>
    <lineage>
        <taxon>Bacteria</taxon>
        <taxon>Bacillati</taxon>
        <taxon>Bacillota</taxon>
        <taxon>Bacilli</taxon>
        <taxon>Lactobacillales</taxon>
        <taxon>Lactobacillaceae</taxon>
        <taxon>Lactiplantibacillus</taxon>
    </lineage>
</organism>
<dbReference type="SMART" id="SM00278">
    <property type="entry name" value="HhH1"/>
    <property type="match status" value="2"/>
</dbReference>
<evidence type="ECO:0000313" key="5">
    <source>
        <dbReference type="Proteomes" id="UP001589691"/>
    </source>
</evidence>
<dbReference type="Gene3D" id="3.10.560.10">
    <property type="entry name" value="Outer membrane lipoprotein wza domain like"/>
    <property type="match status" value="1"/>
</dbReference>
<evidence type="ECO:0000256" key="2">
    <source>
        <dbReference type="SAM" id="Phobius"/>
    </source>
</evidence>
<accession>A0ABV5WTB6</accession>
<dbReference type="InterPro" id="IPR051675">
    <property type="entry name" value="Endo/Exo/Phosphatase_dom_1"/>
</dbReference>
<protein>
    <submittedName>
        <fullName evidence="4">Helix-hairpin-helix domain-containing protein</fullName>
    </submittedName>
</protein>